<sequence length="567" mass="61610">MHSSSYDVLIVGAGVVGCSLAHGLSTLPRQKPLRIALLERSLEQPDRIVGELLQPGGMMALQKLGMEHCVDGIDAIPVKGYCVVNGGTGASVHIPYPGTHEGRSFHHGKFIMNLRAAAKQAKGVDVIEATATELLECEGSGRIVGVAATRKTGKESEVEKLSFRADLVVIADGCFSNFRTQVMDKQALKPVVKSHFVGVVLEDARLPIPHHGTVCLTESNGPALLYQIGTHDTRMLIDVKAPLPSDMKSHLINNVIPELPSSLHVAALEAVQKDRIRRMPNSFLPAVKQGHPTYSKQGVVLLGDAWNMRHPLTGGGMTVGFNDVVVLRDLLRDVNDFSDWEAIRNVLHRLHWERKPLASAVNILSVALYDLFGADDENLAVLRAGCFKYFERGGECINGPVRLLSGIAQSPTLLMYHFFSVAFYSIWCMFTHPRPVRLRKDDKPKLITPSVAEYPSLALKSVAVFRVGAAFLTADGSIVKGANIENASYGGTICAERTAIVKSVSEGKKSFAALAVVTDVPSTISPCGMCRQVIREFCALDMPVLLVPSDYPDNKNDGKARVHKGWC</sequence>
<keyword evidence="6" id="KW-0479">Metal-binding</keyword>
<reference evidence="14 15" key="1">
    <citation type="submission" date="2024-05" db="EMBL/GenBank/DDBJ databases">
        <title>A draft genome resource for the thread blight pathogen Marasmius tenuissimus strain MS-2.</title>
        <authorList>
            <person name="Yulfo-Soto G.E."/>
            <person name="Baruah I.K."/>
            <person name="Amoako-Attah I."/>
            <person name="Bukari Y."/>
            <person name="Meinhardt L.W."/>
            <person name="Bailey B.A."/>
            <person name="Cohen S.P."/>
        </authorList>
    </citation>
    <scope>NUCLEOTIDE SEQUENCE [LARGE SCALE GENOMIC DNA]</scope>
    <source>
        <strain evidence="14 15">MS-2</strain>
    </source>
</reference>
<evidence type="ECO:0000256" key="6">
    <source>
        <dbReference type="ARBA" id="ARBA00022723"/>
    </source>
</evidence>
<dbReference type="SUPFAM" id="SSF51905">
    <property type="entry name" value="FAD/NAD(P)-binding domain"/>
    <property type="match status" value="1"/>
</dbReference>
<protein>
    <recommendedName>
        <fullName evidence="4 12">Squalene monooxygenase</fullName>
        <ecNumber evidence="4 12">1.14.14.17</ecNumber>
    </recommendedName>
</protein>
<dbReference type="Gene3D" id="3.50.50.60">
    <property type="entry name" value="FAD/NAD(P)-binding domain"/>
    <property type="match status" value="1"/>
</dbReference>
<dbReference type="InterPro" id="IPR016193">
    <property type="entry name" value="Cytidine_deaminase-like"/>
</dbReference>
<evidence type="ECO:0000256" key="5">
    <source>
        <dbReference type="ARBA" id="ARBA00022630"/>
    </source>
</evidence>
<dbReference type="Gene3D" id="3.40.140.10">
    <property type="entry name" value="Cytidine Deaminase, domain 2"/>
    <property type="match status" value="1"/>
</dbReference>
<dbReference type="InterPro" id="IPR040125">
    <property type="entry name" value="Squalene_monox"/>
</dbReference>
<dbReference type="CDD" id="cd01283">
    <property type="entry name" value="cytidine_deaminase"/>
    <property type="match status" value="1"/>
</dbReference>
<comment type="similarity">
    <text evidence="3 12">Belongs to the squalene monooxygenase family.</text>
</comment>
<evidence type="ECO:0000256" key="12">
    <source>
        <dbReference type="RuleBase" id="RU367121"/>
    </source>
</evidence>
<dbReference type="PROSITE" id="PS00903">
    <property type="entry name" value="CYT_DCMP_DEAMINASES_1"/>
    <property type="match status" value="1"/>
</dbReference>
<dbReference type="NCBIfam" id="NF004064">
    <property type="entry name" value="PRK05578.1"/>
    <property type="match status" value="1"/>
</dbReference>
<comment type="function">
    <text evidence="12">Catalyzes the stereospecific oxidation of squalene to (S)-2,3-epoxysqualene, and is considered to be a rate-limiting enzyme in steroid biosynthesis.</text>
</comment>
<evidence type="ECO:0000256" key="3">
    <source>
        <dbReference type="ARBA" id="ARBA00008802"/>
    </source>
</evidence>
<keyword evidence="12" id="KW-0256">Endoplasmic reticulum</keyword>
<comment type="cofactor">
    <cofactor evidence="1 12">
        <name>FAD</name>
        <dbReference type="ChEBI" id="CHEBI:57692"/>
    </cofactor>
</comment>
<dbReference type="InterPro" id="IPR016192">
    <property type="entry name" value="APOBEC/CMP_deaminase_Zn-bd"/>
</dbReference>
<evidence type="ECO:0000256" key="8">
    <source>
        <dbReference type="ARBA" id="ARBA00022833"/>
    </source>
</evidence>
<keyword evidence="15" id="KW-1185">Reference proteome</keyword>
<dbReference type="EC" id="1.14.14.17" evidence="4 12"/>
<keyword evidence="8" id="KW-0862">Zinc</keyword>
<evidence type="ECO:0000256" key="1">
    <source>
        <dbReference type="ARBA" id="ARBA00001974"/>
    </source>
</evidence>
<dbReference type="EMBL" id="JBBXMP010000034">
    <property type="protein sequence ID" value="KAL0066628.1"/>
    <property type="molecule type" value="Genomic_DNA"/>
</dbReference>
<evidence type="ECO:0000256" key="4">
    <source>
        <dbReference type="ARBA" id="ARBA00012312"/>
    </source>
</evidence>
<name>A0ABR2ZZ28_9AGAR</name>
<dbReference type="PRINTS" id="PR00420">
    <property type="entry name" value="RNGMNOXGNASE"/>
</dbReference>
<dbReference type="Pfam" id="PF00383">
    <property type="entry name" value="dCMP_cyt_deam_1"/>
    <property type="match status" value="1"/>
</dbReference>
<gene>
    <name evidence="14" type="primary">ERG1</name>
    <name evidence="14" type="ORF">AAF712_006432</name>
</gene>
<dbReference type="InterPro" id="IPR036188">
    <property type="entry name" value="FAD/NAD-bd_sf"/>
</dbReference>
<dbReference type="PROSITE" id="PS51747">
    <property type="entry name" value="CYT_DCMP_DEAMINASES_2"/>
    <property type="match status" value="1"/>
</dbReference>
<keyword evidence="5 12" id="KW-0285">Flavoprotein</keyword>
<evidence type="ECO:0000256" key="7">
    <source>
        <dbReference type="ARBA" id="ARBA00022827"/>
    </source>
</evidence>
<dbReference type="GO" id="GO:0004506">
    <property type="term" value="F:squalene monooxygenase activity"/>
    <property type="evidence" value="ECO:0007669"/>
    <property type="project" value="UniProtKB-EC"/>
</dbReference>
<evidence type="ECO:0000256" key="2">
    <source>
        <dbReference type="ARBA" id="ARBA00004154"/>
    </source>
</evidence>
<dbReference type="SUPFAM" id="SSF53927">
    <property type="entry name" value="Cytidine deaminase-like"/>
    <property type="match status" value="1"/>
</dbReference>
<proteinExistence type="inferred from homology"/>
<keyword evidence="11" id="KW-0472">Membrane</keyword>
<evidence type="ECO:0000256" key="11">
    <source>
        <dbReference type="ARBA" id="ARBA00023136"/>
    </source>
</evidence>
<evidence type="ECO:0000256" key="9">
    <source>
        <dbReference type="ARBA" id="ARBA00022848"/>
    </source>
</evidence>
<dbReference type="Pfam" id="PF08491">
    <property type="entry name" value="SE"/>
    <property type="match status" value="1"/>
</dbReference>
<dbReference type="PANTHER" id="PTHR10835">
    <property type="entry name" value="SQUALENE MONOOXYGENASE"/>
    <property type="match status" value="1"/>
</dbReference>
<evidence type="ECO:0000256" key="10">
    <source>
        <dbReference type="ARBA" id="ARBA00023002"/>
    </source>
</evidence>
<keyword evidence="9" id="KW-0492">Microsome</keyword>
<keyword evidence="7 12" id="KW-0274">FAD</keyword>
<dbReference type="InterPro" id="IPR002125">
    <property type="entry name" value="CMP_dCMP_dom"/>
</dbReference>
<feature type="domain" description="CMP/dCMP-type deaminase" evidence="13">
    <location>
        <begin position="449"/>
        <end position="567"/>
    </location>
</feature>
<comment type="catalytic activity">
    <reaction evidence="12">
        <text>squalene + reduced [NADPH--hemoprotein reductase] + O2 = (S)-2,3-epoxysqualene + oxidized [NADPH--hemoprotein reductase] + H2O + H(+)</text>
        <dbReference type="Rhea" id="RHEA:25282"/>
        <dbReference type="Rhea" id="RHEA-COMP:11964"/>
        <dbReference type="Rhea" id="RHEA-COMP:11965"/>
        <dbReference type="ChEBI" id="CHEBI:15377"/>
        <dbReference type="ChEBI" id="CHEBI:15378"/>
        <dbReference type="ChEBI" id="CHEBI:15379"/>
        <dbReference type="ChEBI" id="CHEBI:15440"/>
        <dbReference type="ChEBI" id="CHEBI:15441"/>
        <dbReference type="ChEBI" id="CHEBI:57618"/>
        <dbReference type="ChEBI" id="CHEBI:58210"/>
        <dbReference type="EC" id="1.14.14.17"/>
    </reaction>
</comment>
<comment type="caution">
    <text evidence="14">The sequence shown here is derived from an EMBL/GenBank/DDBJ whole genome shotgun (WGS) entry which is preliminary data.</text>
</comment>
<comment type="subcellular location">
    <subcellularLocation>
        <location evidence="12">Endoplasmic reticulum membrane</location>
        <topology evidence="12">Multi-pass membrane protein</topology>
    </subcellularLocation>
    <subcellularLocation>
        <location evidence="2">Microsome membrane</location>
        <topology evidence="2">Multi-pass membrane protein</topology>
    </subcellularLocation>
</comment>
<evidence type="ECO:0000313" key="15">
    <source>
        <dbReference type="Proteomes" id="UP001437256"/>
    </source>
</evidence>
<organism evidence="14 15">
    <name type="scientific">Marasmius tenuissimus</name>
    <dbReference type="NCBI Taxonomy" id="585030"/>
    <lineage>
        <taxon>Eukaryota</taxon>
        <taxon>Fungi</taxon>
        <taxon>Dikarya</taxon>
        <taxon>Basidiomycota</taxon>
        <taxon>Agaricomycotina</taxon>
        <taxon>Agaricomycetes</taxon>
        <taxon>Agaricomycetidae</taxon>
        <taxon>Agaricales</taxon>
        <taxon>Marasmiineae</taxon>
        <taxon>Marasmiaceae</taxon>
        <taxon>Marasmius</taxon>
    </lineage>
</organism>
<dbReference type="Proteomes" id="UP001437256">
    <property type="component" value="Unassembled WGS sequence"/>
</dbReference>
<accession>A0ABR2ZZ28</accession>
<dbReference type="PANTHER" id="PTHR10835:SF0">
    <property type="entry name" value="SQUALENE MONOOXYGENASE"/>
    <property type="match status" value="1"/>
</dbReference>
<evidence type="ECO:0000313" key="14">
    <source>
        <dbReference type="EMBL" id="KAL0066628.1"/>
    </source>
</evidence>
<dbReference type="InterPro" id="IPR013698">
    <property type="entry name" value="Squalene_epoxidase"/>
</dbReference>
<keyword evidence="10 12" id="KW-0560">Oxidoreductase</keyword>
<evidence type="ECO:0000259" key="13">
    <source>
        <dbReference type="PROSITE" id="PS51747"/>
    </source>
</evidence>